<comment type="function">
    <text evidence="2">E1 component of the 2-oxoglutarate dehydrogenase (OGDH) complex which catalyzes the decarboxylation of 2-oxoglutarate, the first step in the conversion of 2-oxoglutarate to succinyl-CoA and CO(2).</text>
</comment>
<protein>
    <recommendedName>
        <fullName evidence="3">3-methyl-2-oxobutanoate dehydrogenase (2-methylpropanoyl-transferring)</fullName>
        <ecNumber evidence="3">1.2.4.4</ecNumber>
    </recommendedName>
</protein>
<evidence type="ECO:0000256" key="1">
    <source>
        <dbReference type="ARBA" id="ARBA00001964"/>
    </source>
</evidence>
<gene>
    <name evidence="7" type="ORF">GCM10022277_10090</name>
</gene>
<evidence type="ECO:0000256" key="5">
    <source>
        <dbReference type="ARBA" id="ARBA00023052"/>
    </source>
</evidence>
<organism evidence="7 8">
    <name type="scientific">Litoribacillus peritrichatus</name>
    <dbReference type="NCBI Taxonomy" id="718191"/>
    <lineage>
        <taxon>Bacteria</taxon>
        <taxon>Pseudomonadati</taxon>
        <taxon>Pseudomonadota</taxon>
        <taxon>Gammaproteobacteria</taxon>
        <taxon>Oceanospirillales</taxon>
        <taxon>Oceanospirillaceae</taxon>
        <taxon>Litoribacillus</taxon>
    </lineage>
</organism>
<sequence>MKDSATALHDDFIQRVSENNLPERRHRISLAEAGLNAEQVISMFESQVLSRLLDLEARQLKAQGKSYYTIGSSGHEGSVALAEALKVSDPAYLHYRSGAFFIHRARKAVQDDPGTPAQTPIWDMLLSLCASSEDPISGGRHKVLGSKPLNVPPQTSTIASHLPKAVGAALAIPARKRLALDNPDNQYPPDNAVVFCNFGDASANHATAQSAFNASSWCAYQGLDIPLLWVCEDNGIGISVKTPTGWIEQNFKHRPKFTYLQADGLDLLHCYMNARKAVRIARQQKPVFLHMETVRLMGHAGADAEIAYLTESQIEQNQRNDPLLHSAKLLIDLKLLTNQQIVDLYLNLQHQIELVARQVIDRPKLACAQEVMQSIIPKSNQNLPLAGLTQPQRDALFAKERRAFESAQPLGRMINFALAEIMAELDNVVVFGEDVAAKGGVYHVTSRLQQKFGPNRVFNSLLDETSILGGAIGLAQNGLLPIPEIQFLAYVHNAEDQIRGEAATLSFFSNQQYTNPMVIRIAGLAYQKGFGGHFHNDNSLAVFRDIPGLVITCPSNGQDAVAMLRASVDLARKENRVVIFIEPIALYMTRDLHAPGDELWASKYPTKHTPIAPGEFNTFGQGKDYCIVTYGNGYFLSRQAEKILKEQHNLDGRIIDLRWLAPLNEKALLEEINQCNSVLVLDECRKTGSLSEALMCMLLEAPTRPDNIKRRTAEDSFIPLGNAANAVLPSVEQIIEDVLAMNTHKNLKRAG</sequence>
<keyword evidence="4" id="KW-0560">Oxidoreductase</keyword>
<evidence type="ECO:0000313" key="7">
    <source>
        <dbReference type="EMBL" id="GAA3917156.1"/>
    </source>
</evidence>
<evidence type="ECO:0000256" key="3">
    <source>
        <dbReference type="ARBA" id="ARBA00012277"/>
    </source>
</evidence>
<dbReference type="RefSeq" id="WP_344796118.1">
    <property type="nucleotide sequence ID" value="NZ_BAABBN010000004.1"/>
</dbReference>
<evidence type="ECO:0000259" key="6">
    <source>
        <dbReference type="SMART" id="SM00861"/>
    </source>
</evidence>
<dbReference type="Pfam" id="PF00676">
    <property type="entry name" value="E1_dh"/>
    <property type="match status" value="1"/>
</dbReference>
<accession>A0ABP7M8X7</accession>
<dbReference type="EMBL" id="BAABBN010000004">
    <property type="protein sequence ID" value="GAA3917156.1"/>
    <property type="molecule type" value="Genomic_DNA"/>
</dbReference>
<keyword evidence="5" id="KW-0786">Thiamine pyrophosphate</keyword>
<dbReference type="Pfam" id="PF02779">
    <property type="entry name" value="Transket_pyr"/>
    <property type="match status" value="1"/>
</dbReference>
<dbReference type="InterPro" id="IPR005475">
    <property type="entry name" value="Transketolase-like_Pyr-bd"/>
</dbReference>
<dbReference type="SMART" id="SM00861">
    <property type="entry name" value="Transket_pyr"/>
    <property type="match status" value="1"/>
</dbReference>
<feature type="domain" description="Transketolase-like pyrimidine-binding" evidence="6">
    <location>
        <begin position="408"/>
        <end position="589"/>
    </location>
</feature>
<dbReference type="Pfam" id="PF02780">
    <property type="entry name" value="Transketolase_C"/>
    <property type="match status" value="1"/>
</dbReference>
<comment type="caution">
    <text evidence="7">The sequence shown here is derived from an EMBL/GenBank/DDBJ whole genome shotgun (WGS) entry which is preliminary data.</text>
</comment>
<dbReference type="InterPro" id="IPR009014">
    <property type="entry name" value="Transketo_C/PFOR_II"/>
</dbReference>
<dbReference type="InterPro" id="IPR001017">
    <property type="entry name" value="DH_E1"/>
</dbReference>
<dbReference type="PANTHER" id="PTHR42980">
    <property type="entry name" value="2-OXOISOVALERATE DEHYDROGENASE SUBUNIT BETA-RELATED"/>
    <property type="match status" value="1"/>
</dbReference>
<evidence type="ECO:0000313" key="8">
    <source>
        <dbReference type="Proteomes" id="UP001501565"/>
    </source>
</evidence>
<evidence type="ECO:0000256" key="2">
    <source>
        <dbReference type="ARBA" id="ARBA00003906"/>
    </source>
</evidence>
<comment type="cofactor">
    <cofactor evidence="1">
        <name>thiamine diphosphate</name>
        <dbReference type="ChEBI" id="CHEBI:58937"/>
    </cofactor>
</comment>
<evidence type="ECO:0000256" key="4">
    <source>
        <dbReference type="ARBA" id="ARBA00023002"/>
    </source>
</evidence>
<proteinExistence type="predicted"/>
<dbReference type="InterPro" id="IPR033248">
    <property type="entry name" value="Transketolase_C"/>
</dbReference>
<dbReference type="Gene3D" id="3.40.50.920">
    <property type="match status" value="1"/>
</dbReference>
<dbReference type="InterPro" id="IPR029061">
    <property type="entry name" value="THDP-binding"/>
</dbReference>
<name>A0ABP7M8X7_9GAMM</name>
<dbReference type="SUPFAM" id="SSF52922">
    <property type="entry name" value="TK C-terminal domain-like"/>
    <property type="match status" value="1"/>
</dbReference>
<dbReference type="SUPFAM" id="SSF52518">
    <property type="entry name" value="Thiamin diphosphate-binding fold (THDP-binding)"/>
    <property type="match status" value="2"/>
</dbReference>
<keyword evidence="8" id="KW-1185">Reference proteome</keyword>
<dbReference type="CDD" id="cd07036">
    <property type="entry name" value="TPP_PYR_E1-PDHc-beta_like"/>
    <property type="match status" value="1"/>
</dbReference>
<dbReference type="PANTHER" id="PTHR42980:SF1">
    <property type="entry name" value="2-OXOISOVALERATE DEHYDROGENASE SUBUNIT BETA, MITOCHONDRIAL"/>
    <property type="match status" value="1"/>
</dbReference>
<dbReference type="Gene3D" id="3.40.50.970">
    <property type="match status" value="2"/>
</dbReference>
<reference evidence="8" key="1">
    <citation type="journal article" date="2019" name="Int. J. Syst. Evol. Microbiol.">
        <title>The Global Catalogue of Microorganisms (GCM) 10K type strain sequencing project: providing services to taxonomists for standard genome sequencing and annotation.</title>
        <authorList>
            <consortium name="The Broad Institute Genomics Platform"/>
            <consortium name="The Broad Institute Genome Sequencing Center for Infectious Disease"/>
            <person name="Wu L."/>
            <person name="Ma J."/>
        </authorList>
    </citation>
    <scope>NUCLEOTIDE SEQUENCE [LARGE SCALE GENOMIC DNA]</scope>
    <source>
        <strain evidence="8">JCM 17551</strain>
    </source>
</reference>
<dbReference type="Proteomes" id="UP001501565">
    <property type="component" value="Unassembled WGS sequence"/>
</dbReference>
<dbReference type="EC" id="1.2.4.4" evidence="3"/>